<dbReference type="EC" id="2.1.1.211" evidence="3 11"/>
<dbReference type="AlphaFoldDB" id="A0A8K0RD85"/>
<gene>
    <name evidence="13" type="ORF">FB567DRAFT_520008</name>
</gene>
<keyword evidence="7 11" id="KW-0808">Transferase</keyword>
<evidence type="ECO:0000256" key="2">
    <source>
        <dbReference type="ARBA" id="ARBA00009056"/>
    </source>
</evidence>
<comment type="function">
    <text evidence="11">Adenosyl-L-methionine (AdoMet)-dependent tRNA (uracil-O(2)-)-methyltransferase.</text>
</comment>
<dbReference type="Pfam" id="PF07757">
    <property type="entry name" value="AdoMet_MTase"/>
    <property type="match status" value="2"/>
</dbReference>
<evidence type="ECO:0000256" key="10">
    <source>
        <dbReference type="ARBA" id="ARBA00047957"/>
    </source>
</evidence>
<name>A0A8K0RD85_9PLEO</name>
<evidence type="ECO:0000313" key="14">
    <source>
        <dbReference type="Proteomes" id="UP000813461"/>
    </source>
</evidence>
<evidence type="ECO:0000256" key="5">
    <source>
        <dbReference type="ARBA" id="ARBA00022490"/>
    </source>
</evidence>
<evidence type="ECO:0000256" key="8">
    <source>
        <dbReference type="ARBA" id="ARBA00022691"/>
    </source>
</evidence>
<evidence type="ECO:0000256" key="7">
    <source>
        <dbReference type="ARBA" id="ARBA00022679"/>
    </source>
</evidence>
<comment type="catalytic activity">
    <reaction evidence="10 11">
        <text>uridine(44) in tRNA(Ser) + S-adenosyl-L-methionine = 2'-O-methyluridine(44) in tRNA(Ser) + S-adenosyl-L-homocysteine + H(+)</text>
        <dbReference type="Rhea" id="RHEA:43100"/>
        <dbReference type="Rhea" id="RHEA-COMP:10339"/>
        <dbReference type="Rhea" id="RHEA-COMP:10340"/>
        <dbReference type="ChEBI" id="CHEBI:15378"/>
        <dbReference type="ChEBI" id="CHEBI:57856"/>
        <dbReference type="ChEBI" id="CHEBI:59789"/>
        <dbReference type="ChEBI" id="CHEBI:65315"/>
        <dbReference type="ChEBI" id="CHEBI:74478"/>
        <dbReference type="EC" id="2.1.1.211"/>
    </reaction>
</comment>
<dbReference type="Proteomes" id="UP000813461">
    <property type="component" value="Unassembled WGS sequence"/>
</dbReference>
<keyword evidence="14" id="KW-1185">Reference proteome</keyword>
<evidence type="ECO:0000256" key="6">
    <source>
        <dbReference type="ARBA" id="ARBA00022603"/>
    </source>
</evidence>
<comment type="similarity">
    <text evidence="2 11">Belongs to the TRM44 family.</text>
</comment>
<organism evidence="13 14">
    <name type="scientific">Paraphoma chrysanthemicola</name>
    <dbReference type="NCBI Taxonomy" id="798071"/>
    <lineage>
        <taxon>Eukaryota</taxon>
        <taxon>Fungi</taxon>
        <taxon>Dikarya</taxon>
        <taxon>Ascomycota</taxon>
        <taxon>Pezizomycotina</taxon>
        <taxon>Dothideomycetes</taxon>
        <taxon>Pleosporomycetidae</taxon>
        <taxon>Pleosporales</taxon>
        <taxon>Pleosporineae</taxon>
        <taxon>Phaeosphaeriaceae</taxon>
        <taxon>Paraphoma</taxon>
    </lineage>
</organism>
<comment type="caution">
    <text evidence="13">The sequence shown here is derived from an EMBL/GenBank/DDBJ whole genome shotgun (WGS) entry which is preliminary data.</text>
</comment>
<evidence type="ECO:0000256" key="1">
    <source>
        <dbReference type="ARBA" id="ARBA00004496"/>
    </source>
</evidence>
<dbReference type="GO" id="GO:0005737">
    <property type="term" value="C:cytoplasm"/>
    <property type="evidence" value="ECO:0007669"/>
    <property type="project" value="UniProtKB-SubCell"/>
</dbReference>
<feature type="region of interest" description="Disordered" evidence="12">
    <location>
        <begin position="426"/>
        <end position="445"/>
    </location>
</feature>
<evidence type="ECO:0000256" key="11">
    <source>
        <dbReference type="RuleBase" id="RU368004"/>
    </source>
</evidence>
<dbReference type="PANTHER" id="PTHR21210:SF0">
    <property type="entry name" value="TRNA (URACIL-O(2)-)-METHYLTRANSFERASE-RELATED"/>
    <property type="match status" value="1"/>
</dbReference>
<evidence type="ECO:0000256" key="12">
    <source>
        <dbReference type="SAM" id="MobiDB-lite"/>
    </source>
</evidence>
<dbReference type="InterPro" id="IPR011671">
    <property type="entry name" value="tRNA_uracil_MeTrfase"/>
</dbReference>
<keyword evidence="6 11" id="KW-0489">Methyltransferase</keyword>
<evidence type="ECO:0000313" key="13">
    <source>
        <dbReference type="EMBL" id="KAH7090501.1"/>
    </source>
</evidence>
<accession>A0A8K0RD85</accession>
<dbReference type="GO" id="GO:0030488">
    <property type="term" value="P:tRNA methylation"/>
    <property type="evidence" value="ECO:0007669"/>
    <property type="project" value="UniProtKB-UniRule"/>
</dbReference>
<comment type="subcellular location">
    <subcellularLocation>
        <location evidence="1 11">Cytoplasm</location>
    </subcellularLocation>
</comment>
<keyword evidence="9 11" id="KW-0819">tRNA processing</keyword>
<dbReference type="GO" id="GO:0141101">
    <property type="term" value="F:tRNA(Ser) (uridine(44)-2'-O-)-methyltransferase activity"/>
    <property type="evidence" value="ECO:0007669"/>
    <property type="project" value="UniProtKB-EC"/>
</dbReference>
<keyword evidence="8 11" id="KW-0949">S-adenosyl-L-methionine</keyword>
<proteinExistence type="inferred from homology"/>
<feature type="region of interest" description="Disordered" evidence="12">
    <location>
        <begin position="1"/>
        <end position="40"/>
    </location>
</feature>
<protein>
    <recommendedName>
        <fullName evidence="4 11">tRNA (uracil-O(2)-)-methyltransferase</fullName>
        <ecNumber evidence="3 11">2.1.1.211</ecNumber>
    </recommendedName>
</protein>
<dbReference type="EMBL" id="JAGMVJ010000005">
    <property type="protein sequence ID" value="KAH7090501.1"/>
    <property type="molecule type" value="Genomic_DNA"/>
</dbReference>
<evidence type="ECO:0000256" key="4">
    <source>
        <dbReference type="ARBA" id="ARBA00017788"/>
    </source>
</evidence>
<dbReference type="PANTHER" id="PTHR21210">
    <property type="entry name" value="TRNA (URACIL-O(2)-)-METHYLTRANSFERASE-RELATED"/>
    <property type="match status" value="1"/>
</dbReference>
<evidence type="ECO:0000256" key="9">
    <source>
        <dbReference type="ARBA" id="ARBA00022694"/>
    </source>
</evidence>
<evidence type="ECO:0000256" key="3">
    <source>
        <dbReference type="ARBA" id="ARBA00012795"/>
    </source>
</evidence>
<reference evidence="13" key="1">
    <citation type="journal article" date="2021" name="Nat. Commun.">
        <title>Genetic determinants of endophytism in the Arabidopsis root mycobiome.</title>
        <authorList>
            <person name="Mesny F."/>
            <person name="Miyauchi S."/>
            <person name="Thiergart T."/>
            <person name="Pickel B."/>
            <person name="Atanasova L."/>
            <person name="Karlsson M."/>
            <person name="Huettel B."/>
            <person name="Barry K.W."/>
            <person name="Haridas S."/>
            <person name="Chen C."/>
            <person name="Bauer D."/>
            <person name="Andreopoulos W."/>
            <person name="Pangilinan J."/>
            <person name="LaButti K."/>
            <person name="Riley R."/>
            <person name="Lipzen A."/>
            <person name="Clum A."/>
            <person name="Drula E."/>
            <person name="Henrissat B."/>
            <person name="Kohler A."/>
            <person name="Grigoriev I.V."/>
            <person name="Martin F.M."/>
            <person name="Hacquard S."/>
        </authorList>
    </citation>
    <scope>NUCLEOTIDE SEQUENCE</scope>
    <source>
        <strain evidence="13">MPI-SDFR-AT-0120</strain>
    </source>
</reference>
<sequence length="613" mass="68233">MTSQDQRSNARNVDTVEDNLDEKVVESTPKATSPASSDILGDKFAPYDPVTAPNVRSDLPPEIWTIVQSAPANFPPQYFLDVNRNLLENPNLTASHLSRAELSYQSFNDATFNPQATTPEALASIVKHLRPECRPQFVQGGIDGYELEWTVVRKLIPRNPNLDGTLMQTCHLYTSTSDITVTTSEGGEAQTVHAERYLIVYIPHASTPDQIPYYHPAVRALGMLYTYFASPPSTLPRGVLSIHYSIFPAHPLDNRLSRTALKLCEIIHKHSRGRAGGYKKRVHHDVIIPQKRYQDTYAYLKSKYAKQLIENWIEQTPAEKHVFEDLGIAAFLIELWTDMYSTSIDTNTQTDEESSETRKATAIKNFPGFVDIGCGNGLLVYILVLEGWPGWGFDARKRKTWDTFGPDFTDKLKAMLLVPSILDSSSPASLAGNEDDTTPLRNAPPSHTGVFPQGTFIISNHADELTPWTPLLASLSDSPFIAIPCCSHDFGGARIRAPVHKKWVVEDPNATGKEKNKQPSAYAGLCSWVSHLTEQMGYIVEKEHLRIPSTRNLAVLGRKRVGDDSVEKSVEERVEFARTLVEKEMGGATTINQVRLMWLRSGGELVQPGKGGH</sequence>
<dbReference type="OrthoDB" id="10047021at2759"/>
<feature type="compositionally biased region" description="Polar residues" evidence="12">
    <location>
        <begin position="1"/>
        <end position="12"/>
    </location>
</feature>
<keyword evidence="5 11" id="KW-0963">Cytoplasm</keyword>